<gene>
    <name evidence="5" type="ORF">E8E13_003214</name>
</gene>
<dbReference type="AlphaFoldDB" id="A0A9P4WC25"/>
<evidence type="ECO:0000256" key="1">
    <source>
        <dbReference type="ARBA" id="ARBA00006641"/>
    </source>
</evidence>
<dbReference type="EMBL" id="SWKU01000007">
    <property type="protein sequence ID" value="KAF3004801.1"/>
    <property type="molecule type" value="Genomic_DNA"/>
</dbReference>
<dbReference type="Proteomes" id="UP000801428">
    <property type="component" value="Unassembled WGS sequence"/>
</dbReference>
<evidence type="ECO:0000313" key="5">
    <source>
        <dbReference type="EMBL" id="KAF3004801.1"/>
    </source>
</evidence>
<organism evidence="5 6">
    <name type="scientific">Curvularia kusanoi</name>
    <name type="common">Cochliobolus kusanoi</name>
    <dbReference type="NCBI Taxonomy" id="90978"/>
    <lineage>
        <taxon>Eukaryota</taxon>
        <taxon>Fungi</taxon>
        <taxon>Dikarya</taxon>
        <taxon>Ascomycota</taxon>
        <taxon>Pezizomycotina</taxon>
        <taxon>Dothideomycetes</taxon>
        <taxon>Pleosporomycetidae</taxon>
        <taxon>Pleosporales</taxon>
        <taxon>Pleosporineae</taxon>
        <taxon>Pleosporaceae</taxon>
        <taxon>Curvularia</taxon>
    </lineage>
</organism>
<dbReference type="InterPro" id="IPR016125">
    <property type="entry name" value="Peptidase_C15-like"/>
</dbReference>
<evidence type="ECO:0000313" key="6">
    <source>
        <dbReference type="Proteomes" id="UP000801428"/>
    </source>
</evidence>
<name>A0A9P4WC25_CURKU</name>
<comment type="caution">
    <text evidence="5">The sequence shown here is derived from an EMBL/GenBank/DDBJ whole genome shotgun (WGS) entry which is preliminary data.</text>
</comment>
<sequence>MANASYAARQPPVTEGEEPVHVLVTGFGPFLSQVPINSSWEIASTLPALLPASPTNPTPIHIRVHHEPIRVAYQNVVRTLPTLLPPNSTASPPPDIVLHIGLAASRRFYAIEQGAHVRGYDKTADVDGLKFSDDEAKSLFPESEYPEVLSTGFDTQDVLGRWKDQLGNASGVHSAPDVRINPDAGNFLCGFIYCNALAHYHRLNGVEGDRPVIFMHVPDLSMSAGGE</sequence>
<keyword evidence="6" id="KW-1185">Reference proteome</keyword>
<evidence type="ECO:0000256" key="3">
    <source>
        <dbReference type="ARBA" id="ARBA00022801"/>
    </source>
</evidence>
<dbReference type="InterPro" id="IPR036440">
    <property type="entry name" value="Peptidase_C15-like_sf"/>
</dbReference>
<comment type="similarity">
    <text evidence="1">Belongs to the peptidase C15 family.</text>
</comment>
<dbReference type="PANTHER" id="PTHR23402">
    <property type="entry name" value="PROTEASE FAMILY C15 PYROGLUTAMYL-PEPTIDASE I-RELATED"/>
    <property type="match status" value="1"/>
</dbReference>
<evidence type="ECO:0000256" key="2">
    <source>
        <dbReference type="ARBA" id="ARBA00022670"/>
    </source>
</evidence>
<accession>A0A9P4WC25</accession>
<dbReference type="Pfam" id="PF01470">
    <property type="entry name" value="Peptidase_C15"/>
    <property type="match status" value="1"/>
</dbReference>
<reference evidence="5" key="1">
    <citation type="submission" date="2019-04" db="EMBL/GenBank/DDBJ databases">
        <title>Sequencing of skin fungus with MAO and IRED activity.</title>
        <authorList>
            <person name="Marsaioli A.J."/>
            <person name="Bonatto J.M.C."/>
            <person name="Reis Junior O."/>
        </authorList>
    </citation>
    <scope>NUCLEOTIDE SEQUENCE</scope>
    <source>
        <strain evidence="5">30M1</strain>
    </source>
</reference>
<dbReference type="PANTHER" id="PTHR23402:SF1">
    <property type="entry name" value="PYROGLUTAMYL-PEPTIDASE I"/>
    <property type="match status" value="1"/>
</dbReference>
<dbReference type="GO" id="GO:0006508">
    <property type="term" value="P:proteolysis"/>
    <property type="evidence" value="ECO:0007669"/>
    <property type="project" value="UniProtKB-KW"/>
</dbReference>
<dbReference type="OrthoDB" id="407146at2759"/>
<keyword evidence="2" id="KW-0645">Protease</keyword>
<dbReference type="GO" id="GO:0008234">
    <property type="term" value="F:cysteine-type peptidase activity"/>
    <property type="evidence" value="ECO:0007669"/>
    <property type="project" value="UniProtKB-KW"/>
</dbReference>
<proteinExistence type="inferred from homology"/>
<keyword evidence="4" id="KW-0788">Thiol protease</keyword>
<dbReference type="SUPFAM" id="SSF53182">
    <property type="entry name" value="Pyrrolidone carboxyl peptidase (pyroglutamate aminopeptidase)"/>
    <property type="match status" value="1"/>
</dbReference>
<keyword evidence="3" id="KW-0378">Hydrolase</keyword>
<evidence type="ECO:0000256" key="4">
    <source>
        <dbReference type="ARBA" id="ARBA00022807"/>
    </source>
</evidence>
<dbReference type="Gene3D" id="3.40.630.20">
    <property type="entry name" value="Peptidase C15, pyroglutamyl peptidase I-like"/>
    <property type="match status" value="1"/>
</dbReference>
<protein>
    <submittedName>
        <fullName evidence="5">Uncharacterized protein</fullName>
    </submittedName>
</protein>